<dbReference type="InterPro" id="IPR005807">
    <property type="entry name" value="SecE_bac"/>
</dbReference>
<evidence type="ECO:0000256" key="1">
    <source>
        <dbReference type="ARBA" id="ARBA00004370"/>
    </source>
</evidence>
<evidence type="ECO:0000256" key="3">
    <source>
        <dbReference type="ARBA" id="ARBA00022475"/>
    </source>
</evidence>
<comment type="similarity">
    <text evidence="9">Belongs to the SecE/SEC61-gamma family.</text>
</comment>
<evidence type="ECO:0000256" key="5">
    <source>
        <dbReference type="ARBA" id="ARBA00022927"/>
    </source>
</evidence>
<accession>A0A1F5PLX2</accession>
<dbReference type="Proteomes" id="UP000178377">
    <property type="component" value="Unassembled WGS sequence"/>
</dbReference>
<dbReference type="GO" id="GO:0005886">
    <property type="term" value="C:plasma membrane"/>
    <property type="evidence" value="ECO:0007669"/>
    <property type="project" value="UniProtKB-SubCell"/>
</dbReference>
<evidence type="ECO:0000256" key="9">
    <source>
        <dbReference type="HAMAP-Rule" id="MF_00422"/>
    </source>
</evidence>
<dbReference type="PROSITE" id="PS01067">
    <property type="entry name" value="SECE_SEC61G"/>
    <property type="match status" value="1"/>
</dbReference>
<keyword evidence="8 9" id="KW-0472">Membrane</keyword>
<comment type="subcellular location">
    <subcellularLocation>
        <location evidence="9">Cell membrane</location>
        <topology evidence="9">Single-pass membrane protein</topology>
    </subcellularLocation>
    <subcellularLocation>
        <location evidence="1">Membrane</location>
    </subcellularLocation>
</comment>
<dbReference type="GO" id="GO:0009306">
    <property type="term" value="P:protein secretion"/>
    <property type="evidence" value="ECO:0007669"/>
    <property type="project" value="UniProtKB-UniRule"/>
</dbReference>
<dbReference type="PANTHER" id="PTHR33910">
    <property type="entry name" value="PROTEIN TRANSLOCASE SUBUNIT SECE"/>
    <property type="match status" value="1"/>
</dbReference>
<evidence type="ECO:0000256" key="6">
    <source>
        <dbReference type="ARBA" id="ARBA00022989"/>
    </source>
</evidence>
<evidence type="ECO:0000256" key="8">
    <source>
        <dbReference type="ARBA" id="ARBA00023136"/>
    </source>
</evidence>
<keyword evidence="7 9" id="KW-0811">Translocation</keyword>
<evidence type="ECO:0000313" key="11">
    <source>
        <dbReference type="Proteomes" id="UP000178377"/>
    </source>
</evidence>
<protein>
    <recommendedName>
        <fullName evidence="9">Protein translocase subunit SecE</fullName>
    </recommendedName>
</protein>
<dbReference type="Gene3D" id="1.20.5.1030">
    <property type="entry name" value="Preprotein translocase secy subunit"/>
    <property type="match status" value="1"/>
</dbReference>
<reference evidence="10 11" key="1">
    <citation type="journal article" date="2016" name="Nat. Commun.">
        <title>Thousands of microbial genomes shed light on interconnected biogeochemical processes in an aquifer system.</title>
        <authorList>
            <person name="Anantharaman K."/>
            <person name="Brown C.T."/>
            <person name="Hug L.A."/>
            <person name="Sharon I."/>
            <person name="Castelle C.J."/>
            <person name="Probst A.J."/>
            <person name="Thomas B.C."/>
            <person name="Singh A."/>
            <person name="Wilkins M.J."/>
            <person name="Karaoz U."/>
            <person name="Brodie E.L."/>
            <person name="Williams K.H."/>
            <person name="Hubbard S.S."/>
            <person name="Banfield J.F."/>
        </authorList>
    </citation>
    <scope>NUCLEOTIDE SEQUENCE [LARGE SCALE GENOMIC DNA]</scope>
</reference>
<dbReference type="InterPro" id="IPR038379">
    <property type="entry name" value="SecE_sf"/>
</dbReference>
<feature type="transmembrane region" description="Helical" evidence="9">
    <location>
        <begin position="31"/>
        <end position="51"/>
    </location>
</feature>
<dbReference type="GO" id="GO:0065002">
    <property type="term" value="P:intracellular protein transmembrane transport"/>
    <property type="evidence" value="ECO:0007669"/>
    <property type="project" value="UniProtKB-UniRule"/>
</dbReference>
<name>A0A1F5PLX2_9BACT</name>
<organism evidence="10 11">
    <name type="scientific">Candidatus Doudnabacteria bacterium RIFCSPHIGHO2_01_FULL_50_11</name>
    <dbReference type="NCBI Taxonomy" id="1817828"/>
    <lineage>
        <taxon>Bacteria</taxon>
        <taxon>Candidatus Doudnaibacteriota</taxon>
    </lineage>
</organism>
<dbReference type="NCBIfam" id="TIGR00964">
    <property type="entry name" value="secE_bact"/>
    <property type="match status" value="1"/>
</dbReference>
<dbReference type="InterPro" id="IPR001901">
    <property type="entry name" value="Translocase_SecE/Sec61-g"/>
</dbReference>
<evidence type="ECO:0000256" key="2">
    <source>
        <dbReference type="ARBA" id="ARBA00022448"/>
    </source>
</evidence>
<dbReference type="HAMAP" id="MF_00422">
    <property type="entry name" value="SecE"/>
    <property type="match status" value="1"/>
</dbReference>
<keyword evidence="4 9" id="KW-0812">Transmembrane</keyword>
<evidence type="ECO:0000256" key="4">
    <source>
        <dbReference type="ARBA" id="ARBA00022692"/>
    </source>
</evidence>
<dbReference type="PANTHER" id="PTHR33910:SF1">
    <property type="entry name" value="PROTEIN TRANSLOCASE SUBUNIT SECE"/>
    <property type="match status" value="1"/>
</dbReference>
<keyword evidence="3 9" id="KW-1003">Cell membrane</keyword>
<dbReference type="GO" id="GO:0008320">
    <property type="term" value="F:protein transmembrane transporter activity"/>
    <property type="evidence" value="ECO:0007669"/>
    <property type="project" value="UniProtKB-UniRule"/>
</dbReference>
<evidence type="ECO:0000313" key="10">
    <source>
        <dbReference type="EMBL" id="OGE90923.1"/>
    </source>
</evidence>
<proteinExistence type="inferred from homology"/>
<dbReference type="AlphaFoldDB" id="A0A1F5PLX2"/>
<gene>
    <name evidence="9" type="primary">secE</name>
    <name evidence="10" type="ORF">A2722_00720</name>
</gene>
<comment type="caution">
    <text evidence="10">The sequence shown here is derived from an EMBL/GenBank/DDBJ whole genome shotgun (WGS) entry which is preliminary data.</text>
</comment>
<comment type="subunit">
    <text evidence="9">Component of the Sec protein translocase complex. Heterotrimer consisting of SecY, SecE and SecG subunits. The heterotrimers can form oligomers, although 1 heterotrimer is thought to be able to translocate proteins. Interacts with the ribosome. Interacts with SecDF, and other proteins may be involved. Interacts with SecA.</text>
</comment>
<dbReference type="GO" id="GO:0006605">
    <property type="term" value="P:protein targeting"/>
    <property type="evidence" value="ECO:0007669"/>
    <property type="project" value="UniProtKB-UniRule"/>
</dbReference>
<evidence type="ECO:0000256" key="7">
    <source>
        <dbReference type="ARBA" id="ARBA00023010"/>
    </source>
</evidence>
<dbReference type="EMBL" id="MFEO01000005">
    <property type="protein sequence ID" value="OGE90923.1"/>
    <property type="molecule type" value="Genomic_DNA"/>
</dbReference>
<keyword evidence="5 9" id="KW-0653">Protein transport</keyword>
<comment type="function">
    <text evidence="9">Essential subunit of the Sec protein translocation channel SecYEG. Clamps together the 2 halves of SecY. May contact the channel plug during translocation.</text>
</comment>
<keyword evidence="2 9" id="KW-0813">Transport</keyword>
<dbReference type="STRING" id="1817828.A2722_00720"/>
<sequence length="60" mass="6831">MGKIIQFLREARTELIKVVWPSRRETAKMTLLVIIFSLTVALFLGAVDLGLTKLLELVFQ</sequence>
<dbReference type="GO" id="GO:0043952">
    <property type="term" value="P:protein transport by the Sec complex"/>
    <property type="evidence" value="ECO:0007669"/>
    <property type="project" value="UniProtKB-UniRule"/>
</dbReference>
<dbReference type="Pfam" id="PF00584">
    <property type="entry name" value="SecE"/>
    <property type="match status" value="1"/>
</dbReference>
<keyword evidence="6 9" id="KW-1133">Transmembrane helix</keyword>